<keyword evidence="2" id="KW-0732">Signal</keyword>
<name>A0AAV1HTA3_9CHLO</name>
<proteinExistence type="predicted"/>
<evidence type="ECO:0000313" key="4">
    <source>
        <dbReference type="Proteomes" id="UP001314263"/>
    </source>
</evidence>
<accession>A0AAV1HTA3</accession>
<dbReference type="SUPFAM" id="SSF53335">
    <property type="entry name" value="S-adenosyl-L-methionine-dependent methyltransferases"/>
    <property type="match status" value="1"/>
</dbReference>
<protein>
    <submittedName>
        <fullName evidence="3">Uncharacterized protein</fullName>
    </submittedName>
</protein>
<feature type="region of interest" description="Disordered" evidence="1">
    <location>
        <begin position="476"/>
        <end position="506"/>
    </location>
</feature>
<feature type="region of interest" description="Disordered" evidence="1">
    <location>
        <begin position="281"/>
        <end position="310"/>
    </location>
</feature>
<dbReference type="Gene3D" id="3.40.50.150">
    <property type="entry name" value="Vaccinia Virus protein VP39"/>
    <property type="match status" value="1"/>
</dbReference>
<dbReference type="Proteomes" id="UP001314263">
    <property type="component" value="Unassembled WGS sequence"/>
</dbReference>
<evidence type="ECO:0000256" key="1">
    <source>
        <dbReference type="SAM" id="MobiDB-lite"/>
    </source>
</evidence>
<feature type="compositionally biased region" description="Acidic residues" evidence="1">
    <location>
        <begin position="394"/>
        <end position="406"/>
    </location>
</feature>
<dbReference type="EMBL" id="CAUYUE010000002">
    <property type="protein sequence ID" value="CAK0738440.1"/>
    <property type="molecule type" value="Genomic_DNA"/>
</dbReference>
<evidence type="ECO:0000256" key="2">
    <source>
        <dbReference type="SAM" id="SignalP"/>
    </source>
</evidence>
<feature type="signal peptide" evidence="2">
    <location>
        <begin position="1"/>
        <end position="18"/>
    </location>
</feature>
<reference evidence="3 4" key="1">
    <citation type="submission" date="2023-10" db="EMBL/GenBank/DDBJ databases">
        <authorList>
            <person name="Maclean D."/>
            <person name="Macfadyen A."/>
        </authorList>
    </citation>
    <scope>NUCLEOTIDE SEQUENCE [LARGE SCALE GENOMIC DNA]</scope>
</reference>
<gene>
    <name evidence="3" type="ORF">CVIRNUC_001043</name>
</gene>
<organism evidence="3 4">
    <name type="scientific">Coccomyxa viridis</name>
    <dbReference type="NCBI Taxonomy" id="1274662"/>
    <lineage>
        <taxon>Eukaryota</taxon>
        <taxon>Viridiplantae</taxon>
        <taxon>Chlorophyta</taxon>
        <taxon>core chlorophytes</taxon>
        <taxon>Trebouxiophyceae</taxon>
        <taxon>Trebouxiophyceae incertae sedis</taxon>
        <taxon>Coccomyxaceae</taxon>
        <taxon>Coccomyxa</taxon>
    </lineage>
</organism>
<feature type="compositionally biased region" description="Basic and acidic residues" evidence="1">
    <location>
        <begin position="281"/>
        <end position="302"/>
    </location>
</feature>
<sequence length="518" mass="57005">MWVALLPCLLLAARPSTGAYDALKQPTYEKPVTDEELTSPITKAIDKSFHRYAEEVQSSKEGRGSSYSYIYSKYLSPVRREHMHLLEIGMGCSVHGGVDGLNTLSLWRKYLTNTKVSFVENNADCARRHKAEIEAVAKGRVYVGDQEDAALLNEIKEDALAFSGYDIIVDDGGHKSSQMLASFRVLWQALKSGGIYVVEDLSENYIEKPFLDKGTFTNFMKTAIDTVQCRMKPAYMGPDSPVKEEFKEFCASNAMDIISIECMPEACVLVKGKPRVRMVPEKAAEAEREDAQVQRAAAKEEAIGSGTADPAADMFKSKVAKDEKASAKKAAAADDTLVLKAPKKSGAKTGAALSKEHLLRPDDADDEDPGLNEEVSSMQKQKIAKTVRIRQQDDEPADDEEEEEEDLPKVPKAKAVAKKPLKSAAKKVPAKASASAVPGAAAKAAALRKALPMEMADDEDADDGEDIEMVQAMEDPMQRQDQLEEPAAEDEAFTDAFEEEDEDDDGMRHRRLLLFKRL</sequence>
<feature type="compositionally biased region" description="Acidic residues" evidence="1">
    <location>
        <begin position="483"/>
        <end position="505"/>
    </location>
</feature>
<feature type="region of interest" description="Disordered" evidence="1">
    <location>
        <begin position="344"/>
        <end position="439"/>
    </location>
</feature>
<feature type="compositionally biased region" description="Basic residues" evidence="1">
    <location>
        <begin position="411"/>
        <end position="429"/>
    </location>
</feature>
<comment type="caution">
    <text evidence="3">The sequence shown here is derived from an EMBL/GenBank/DDBJ whole genome shotgun (WGS) entry which is preliminary data.</text>
</comment>
<feature type="chain" id="PRO_5043751679" evidence="2">
    <location>
        <begin position="19"/>
        <end position="518"/>
    </location>
</feature>
<evidence type="ECO:0000313" key="3">
    <source>
        <dbReference type="EMBL" id="CAK0738440.1"/>
    </source>
</evidence>
<keyword evidence="4" id="KW-1185">Reference proteome</keyword>
<feature type="compositionally biased region" description="Low complexity" evidence="1">
    <location>
        <begin position="430"/>
        <end position="439"/>
    </location>
</feature>
<dbReference type="AlphaFoldDB" id="A0AAV1HTA3"/>
<dbReference type="InterPro" id="IPR029063">
    <property type="entry name" value="SAM-dependent_MTases_sf"/>
</dbReference>